<dbReference type="AlphaFoldDB" id="A0A9W6SP79"/>
<dbReference type="InterPro" id="IPR010852">
    <property type="entry name" value="ABATE"/>
</dbReference>
<dbReference type="InterPro" id="IPR023286">
    <property type="entry name" value="ABATE_dom_sf"/>
</dbReference>
<evidence type="ECO:0000313" key="2">
    <source>
        <dbReference type="EMBL" id="GLZ79494.1"/>
    </source>
</evidence>
<dbReference type="PANTHER" id="PTHR35525">
    <property type="entry name" value="BLL6575 PROTEIN"/>
    <property type="match status" value="1"/>
</dbReference>
<organism evidence="2 3">
    <name type="scientific">Actinorhabdospora filicis</name>
    <dbReference type="NCBI Taxonomy" id="1785913"/>
    <lineage>
        <taxon>Bacteria</taxon>
        <taxon>Bacillati</taxon>
        <taxon>Actinomycetota</taxon>
        <taxon>Actinomycetes</taxon>
        <taxon>Micromonosporales</taxon>
        <taxon>Micromonosporaceae</taxon>
        <taxon>Actinorhabdospora</taxon>
    </lineage>
</organism>
<comment type="caution">
    <text evidence="2">The sequence shown here is derived from an EMBL/GenBank/DDBJ whole genome shotgun (WGS) entry which is preliminary data.</text>
</comment>
<dbReference type="InterPro" id="IPR021005">
    <property type="entry name" value="Znf_CGNR"/>
</dbReference>
<name>A0A9W6SP79_9ACTN</name>
<keyword evidence="3" id="KW-1185">Reference proteome</keyword>
<dbReference type="Gene3D" id="1.10.3300.10">
    <property type="entry name" value="Jann2411-like domain"/>
    <property type="match status" value="1"/>
</dbReference>
<reference evidence="2" key="1">
    <citation type="submission" date="2023-03" db="EMBL/GenBank/DDBJ databases">
        <title>Actinorhabdospora filicis NBRC 111898.</title>
        <authorList>
            <person name="Ichikawa N."/>
            <person name="Sato H."/>
            <person name="Tonouchi N."/>
        </authorList>
    </citation>
    <scope>NUCLEOTIDE SEQUENCE</scope>
    <source>
        <strain evidence="2">NBRC 111898</strain>
    </source>
</reference>
<proteinExistence type="predicted"/>
<sequence>MTVPPPAIGLANTTYAVRGKLRDGLTTTAELAALLTVDATPTGDDLDAARALRDAFRAAAAALAEGEAPAPGDLAVINATTAAAPHWRELTPALTTRDARTGPPVAAALAALAEDAITLLTEGHVRVCGRKECVLLFVKDHPRREWCSPGCGNKVRAARHYEKVKGL</sequence>
<accession>A0A9W6SP79</accession>
<feature type="domain" description="Zinc finger CGNR" evidence="1">
    <location>
        <begin position="125"/>
        <end position="163"/>
    </location>
</feature>
<gene>
    <name evidence="2" type="ORF">Afil01_43010</name>
</gene>
<dbReference type="SUPFAM" id="SSF160904">
    <property type="entry name" value="Jann2411-like"/>
    <property type="match status" value="1"/>
</dbReference>
<dbReference type="RefSeq" id="WP_285664644.1">
    <property type="nucleotide sequence ID" value="NZ_BSTX01000003.1"/>
</dbReference>
<evidence type="ECO:0000313" key="3">
    <source>
        <dbReference type="Proteomes" id="UP001165079"/>
    </source>
</evidence>
<dbReference type="Pfam" id="PF07336">
    <property type="entry name" value="ABATE"/>
    <property type="match status" value="1"/>
</dbReference>
<evidence type="ECO:0000259" key="1">
    <source>
        <dbReference type="Pfam" id="PF11706"/>
    </source>
</evidence>
<dbReference type="EMBL" id="BSTX01000003">
    <property type="protein sequence ID" value="GLZ79494.1"/>
    <property type="molecule type" value="Genomic_DNA"/>
</dbReference>
<dbReference type="Proteomes" id="UP001165079">
    <property type="component" value="Unassembled WGS sequence"/>
</dbReference>
<dbReference type="Pfam" id="PF11706">
    <property type="entry name" value="zf-CGNR"/>
    <property type="match status" value="1"/>
</dbReference>
<protein>
    <recommendedName>
        <fullName evidence="1">Zinc finger CGNR domain-containing protein</fullName>
    </recommendedName>
</protein>
<dbReference type="PANTHER" id="PTHR35525:SF3">
    <property type="entry name" value="BLL6575 PROTEIN"/>
    <property type="match status" value="1"/>
</dbReference>